<name>A0ABU2G9C5_9EURY</name>
<dbReference type="SUPFAM" id="SSF103473">
    <property type="entry name" value="MFS general substrate transporter"/>
    <property type="match status" value="1"/>
</dbReference>
<dbReference type="Pfam" id="PF07690">
    <property type="entry name" value="MFS_1"/>
    <property type="match status" value="1"/>
</dbReference>
<dbReference type="InterPro" id="IPR020846">
    <property type="entry name" value="MFS_dom"/>
</dbReference>
<evidence type="ECO:0000256" key="2">
    <source>
        <dbReference type="ARBA" id="ARBA00022448"/>
    </source>
</evidence>
<dbReference type="Gene3D" id="1.20.1250.20">
    <property type="entry name" value="MFS general substrate transporter like domains"/>
    <property type="match status" value="1"/>
</dbReference>
<evidence type="ECO:0000256" key="3">
    <source>
        <dbReference type="ARBA" id="ARBA00022692"/>
    </source>
</evidence>
<dbReference type="PROSITE" id="PS50850">
    <property type="entry name" value="MFS"/>
    <property type="match status" value="1"/>
</dbReference>
<dbReference type="CDD" id="cd17330">
    <property type="entry name" value="MFS_SLC46_TetA_like"/>
    <property type="match status" value="1"/>
</dbReference>
<dbReference type="InterPro" id="IPR011701">
    <property type="entry name" value="MFS"/>
</dbReference>
<evidence type="ECO:0000256" key="1">
    <source>
        <dbReference type="ARBA" id="ARBA00004141"/>
    </source>
</evidence>
<sequence length="459" mass="46475">MSEPEATGGDDGATPAAETVDSPRRALAIVVGIVFIDLLGFGVVIPVLPFYVRSFAVSDVLIGLLAASYSLMQFLFAPLLGRLSDARGRRPVLMLSLFGNVVAWTVFGLAAEVGLLLGTTAALATLFTSRMLAGAMGGNIATAQAYIADVTAPERRAAALGLVGAAFGLGFVFGPAIGGAAASDGAVAAAESVLPSFVPATRFSLPSFVAAALSLVALAATAAFLPEPDRQRGTAGRATLVGQFASALRDRSLRGLVVAFFLVSLAFSGVQVMFIPYAADLFGYDETQTALLLTYIGVLGVLNQGVLVGRLSRRYPERRIALAGAVLLAAALAAIPFSHLVGAAVPLAGVGPAWFTGPVAVLLTVLACLSVGNSLLNVALSALVSRAVPADRQGNAFGVTQGAGSLGRTVGPPLMAALYVVVYWSPFVAGALLALPVVAILAGRVLGDATAAAPPSGSE</sequence>
<evidence type="ECO:0000256" key="6">
    <source>
        <dbReference type="SAM" id="Phobius"/>
    </source>
</evidence>
<dbReference type="PANTHER" id="PTHR23504">
    <property type="entry name" value="MAJOR FACILITATOR SUPERFAMILY DOMAIN-CONTAINING PROTEIN 10"/>
    <property type="match status" value="1"/>
</dbReference>
<keyword evidence="5 6" id="KW-0472">Membrane</keyword>
<evidence type="ECO:0000313" key="8">
    <source>
        <dbReference type="EMBL" id="MDS0297417.1"/>
    </source>
</evidence>
<evidence type="ECO:0000259" key="7">
    <source>
        <dbReference type="PROSITE" id="PS50850"/>
    </source>
</evidence>
<feature type="transmembrane region" description="Helical" evidence="6">
    <location>
        <begin position="290"/>
        <end position="308"/>
    </location>
</feature>
<keyword evidence="4 6" id="KW-1133">Transmembrane helix</keyword>
<organism evidence="8 9">
    <name type="scientific">Halogeometricum salsisoli</name>
    <dbReference type="NCBI Taxonomy" id="2950536"/>
    <lineage>
        <taxon>Archaea</taxon>
        <taxon>Methanobacteriati</taxon>
        <taxon>Methanobacteriota</taxon>
        <taxon>Stenosarchaea group</taxon>
        <taxon>Halobacteria</taxon>
        <taxon>Halobacteriales</taxon>
        <taxon>Haloferacaceae</taxon>
        <taxon>Halogeometricum</taxon>
    </lineage>
</organism>
<dbReference type="PRINTS" id="PR01035">
    <property type="entry name" value="TCRTETA"/>
</dbReference>
<feature type="transmembrane region" description="Helical" evidence="6">
    <location>
        <begin position="256"/>
        <end position="278"/>
    </location>
</feature>
<feature type="transmembrane region" description="Helical" evidence="6">
    <location>
        <begin position="160"/>
        <end position="183"/>
    </location>
</feature>
<feature type="transmembrane region" description="Helical" evidence="6">
    <location>
        <begin position="353"/>
        <end position="376"/>
    </location>
</feature>
<feature type="transmembrane region" description="Helical" evidence="6">
    <location>
        <begin position="320"/>
        <end position="341"/>
    </location>
</feature>
<feature type="transmembrane region" description="Helical" evidence="6">
    <location>
        <begin position="131"/>
        <end position="148"/>
    </location>
</feature>
<keyword evidence="3 6" id="KW-0812">Transmembrane</keyword>
<dbReference type="Proteomes" id="UP001257060">
    <property type="component" value="Unassembled WGS sequence"/>
</dbReference>
<feature type="transmembrane region" description="Helical" evidence="6">
    <location>
        <begin position="26"/>
        <end position="48"/>
    </location>
</feature>
<feature type="transmembrane region" description="Helical" evidence="6">
    <location>
        <begin position="203"/>
        <end position="225"/>
    </location>
</feature>
<dbReference type="InterPro" id="IPR036259">
    <property type="entry name" value="MFS_trans_sf"/>
</dbReference>
<dbReference type="InterPro" id="IPR001958">
    <property type="entry name" value="Tet-R_TetA/multi-R_MdtG-like"/>
</dbReference>
<protein>
    <submittedName>
        <fullName evidence="8">MFS transporter</fullName>
    </submittedName>
</protein>
<feature type="domain" description="Major facilitator superfamily (MFS) profile" evidence="7">
    <location>
        <begin position="26"/>
        <end position="451"/>
    </location>
</feature>
<gene>
    <name evidence="8" type="ORF">NDI76_01510</name>
</gene>
<feature type="transmembrane region" description="Helical" evidence="6">
    <location>
        <begin position="60"/>
        <end position="80"/>
    </location>
</feature>
<keyword evidence="2" id="KW-0813">Transport</keyword>
<dbReference type="EMBL" id="JAMQOP010000001">
    <property type="protein sequence ID" value="MDS0297417.1"/>
    <property type="molecule type" value="Genomic_DNA"/>
</dbReference>
<accession>A0ABU2G9C5</accession>
<evidence type="ECO:0000256" key="4">
    <source>
        <dbReference type="ARBA" id="ARBA00022989"/>
    </source>
</evidence>
<dbReference type="PANTHER" id="PTHR23504:SF15">
    <property type="entry name" value="MAJOR FACILITATOR SUPERFAMILY (MFS) PROFILE DOMAIN-CONTAINING PROTEIN"/>
    <property type="match status" value="1"/>
</dbReference>
<proteinExistence type="predicted"/>
<feature type="transmembrane region" description="Helical" evidence="6">
    <location>
        <begin position="92"/>
        <end position="111"/>
    </location>
</feature>
<evidence type="ECO:0000256" key="5">
    <source>
        <dbReference type="ARBA" id="ARBA00023136"/>
    </source>
</evidence>
<comment type="caution">
    <text evidence="8">The sequence shown here is derived from an EMBL/GenBank/DDBJ whole genome shotgun (WGS) entry which is preliminary data.</text>
</comment>
<comment type="subcellular location">
    <subcellularLocation>
        <location evidence="1">Membrane</location>
        <topology evidence="1">Multi-pass membrane protein</topology>
    </subcellularLocation>
</comment>
<evidence type="ECO:0000313" key="9">
    <source>
        <dbReference type="Proteomes" id="UP001257060"/>
    </source>
</evidence>
<reference evidence="8 9" key="1">
    <citation type="submission" date="2022-06" db="EMBL/GenBank/DDBJ databases">
        <title>Halogeometricum sp. a new haloarchaeum isolate from saline soil.</title>
        <authorList>
            <person name="Strakova D."/>
            <person name="Galisteo C."/>
            <person name="Sanchez-Porro C."/>
            <person name="Ventosa A."/>
        </authorList>
    </citation>
    <scope>NUCLEOTIDE SEQUENCE [LARGE SCALE GENOMIC DNA]</scope>
    <source>
        <strain evidence="8 9">S1BR25-6</strain>
    </source>
</reference>
<dbReference type="RefSeq" id="WP_310922209.1">
    <property type="nucleotide sequence ID" value="NZ_JAMQOP010000001.1"/>
</dbReference>
<feature type="transmembrane region" description="Helical" evidence="6">
    <location>
        <begin position="416"/>
        <end position="442"/>
    </location>
</feature>
<keyword evidence="9" id="KW-1185">Reference proteome</keyword>